<proteinExistence type="predicted"/>
<evidence type="ECO:0000313" key="2">
    <source>
        <dbReference type="Proteomes" id="UP000472263"/>
    </source>
</evidence>
<accession>A0A667ZWR5</accession>
<sequence>MPFHIDNDPVLGAKVTSRITLSQPVFFELHRSISSLQSHTLWPLTPLITTNIDTACTLFDMVRVRQVSKHLCQPQGTVADNMICVQVDTVDTGRLLSNVILRL</sequence>
<dbReference type="InParanoid" id="A0A667ZWR5"/>
<reference evidence="1" key="3">
    <citation type="submission" date="2025-09" db="UniProtKB">
        <authorList>
            <consortium name="Ensembl"/>
        </authorList>
    </citation>
    <scope>IDENTIFICATION</scope>
</reference>
<keyword evidence="2" id="KW-1185">Reference proteome</keyword>
<organism evidence="1 2">
    <name type="scientific">Myripristis murdjan</name>
    <name type="common">pinecone soldierfish</name>
    <dbReference type="NCBI Taxonomy" id="586833"/>
    <lineage>
        <taxon>Eukaryota</taxon>
        <taxon>Metazoa</taxon>
        <taxon>Chordata</taxon>
        <taxon>Craniata</taxon>
        <taxon>Vertebrata</taxon>
        <taxon>Euteleostomi</taxon>
        <taxon>Actinopterygii</taxon>
        <taxon>Neopterygii</taxon>
        <taxon>Teleostei</taxon>
        <taxon>Neoteleostei</taxon>
        <taxon>Acanthomorphata</taxon>
        <taxon>Holocentriformes</taxon>
        <taxon>Holocentridae</taxon>
        <taxon>Myripristis</taxon>
    </lineage>
</organism>
<name>A0A667ZWR5_9TELE</name>
<evidence type="ECO:0000313" key="1">
    <source>
        <dbReference type="Ensembl" id="ENSMMDP00005047255.1"/>
    </source>
</evidence>
<dbReference type="AlphaFoldDB" id="A0A667ZWR5"/>
<reference evidence="1" key="1">
    <citation type="submission" date="2019-06" db="EMBL/GenBank/DDBJ databases">
        <authorList>
            <consortium name="Wellcome Sanger Institute Data Sharing"/>
        </authorList>
    </citation>
    <scope>NUCLEOTIDE SEQUENCE [LARGE SCALE GENOMIC DNA]</scope>
</reference>
<dbReference type="Ensembl" id="ENSMMDT00005048197.1">
    <property type="protein sequence ID" value="ENSMMDP00005047255.1"/>
    <property type="gene ID" value="ENSMMDG00005021562.1"/>
</dbReference>
<dbReference type="Proteomes" id="UP000472263">
    <property type="component" value="Chromosome 1"/>
</dbReference>
<protein>
    <submittedName>
        <fullName evidence="1">Uncharacterized protein</fullName>
    </submittedName>
</protein>
<reference evidence="1" key="2">
    <citation type="submission" date="2025-08" db="UniProtKB">
        <authorList>
            <consortium name="Ensembl"/>
        </authorList>
    </citation>
    <scope>IDENTIFICATION</scope>
</reference>